<protein>
    <submittedName>
        <fullName evidence="5">Extracellular solute-binding protein</fullName>
    </submittedName>
</protein>
<keyword evidence="3" id="KW-0813">Transport</keyword>
<dbReference type="SUPFAM" id="SSF53850">
    <property type="entry name" value="Periplasmic binding protein-like II"/>
    <property type="match status" value="1"/>
</dbReference>
<dbReference type="PANTHER" id="PTHR43649:SF31">
    <property type="entry name" value="SN-GLYCEROL-3-PHOSPHATE-BINDING PERIPLASMIC PROTEIN UGPB"/>
    <property type="match status" value="1"/>
</dbReference>
<dbReference type="RefSeq" id="WP_350280867.1">
    <property type="nucleotide sequence ID" value="NZ_CP158165.1"/>
</dbReference>
<gene>
    <name evidence="5" type="ORF">ABN611_17045</name>
</gene>
<comment type="similarity">
    <text evidence="2">Belongs to the bacterial solute-binding protein 1 family.</text>
</comment>
<proteinExistence type="inferred from homology"/>
<dbReference type="EMBL" id="CP158165">
    <property type="protein sequence ID" value="XBV28093.1"/>
    <property type="molecule type" value="Genomic_DNA"/>
</dbReference>
<dbReference type="InterPro" id="IPR006059">
    <property type="entry name" value="SBP"/>
</dbReference>
<reference evidence="5" key="1">
    <citation type="submission" date="2024-06" db="EMBL/GenBank/DDBJ databases">
        <title>Kribbella sp. strain HUAS MG21 genome sequences.</title>
        <authorList>
            <person name="Mo P."/>
        </authorList>
    </citation>
    <scope>NUCLEOTIDE SEQUENCE</scope>
    <source>
        <strain evidence="5">HUAS MG21</strain>
    </source>
</reference>
<evidence type="ECO:0000313" key="5">
    <source>
        <dbReference type="EMBL" id="XBV28093.1"/>
    </source>
</evidence>
<dbReference type="AlphaFoldDB" id="A0AAU7TMA2"/>
<comment type="subcellular location">
    <subcellularLocation>
        <location evidence="1">Cell envelope</location>
    </subcellularLocation>
</comment>
<evidence type="ECO:0000256" key="1">
    <source>
        <dbReference type="ARBA" id="ARBA00004196"/>
    </source>
</evidence>
<dbReference type="NCBIfam" id="TIGR01409">
    <property type="entry name" value="TAT_signal_seq"/>
    <property type="match status" value="1"/>
</dbReference>
<sequence length="458" mass="49732">MGEPGDRCHARLAAQGLIVLTRRKFLGATAAAAGGLAGAGLVSSCSSVLPEPDVQAAGFGQDATGTVQVWCRAATQSGLTDLVKKFNASQDRLTVELTPVLDAQYVTKLATAIRGRSVPDLVDIDDINSMLFIYRDAFTDLTEPLSALDFRDRLSPGHLRLATKGDRVYGVPYLADNSMFWFNTELCDRADVDPDEAVKSFGNLLDAARKLRKLGDDIYAWSFPANSPGALGFVVQPMIWAADTDLIKGVVPDQSGDIVGNDAVRQMLELHRQLWVDGLVPRANFSDDASRWGSDFRAGKVGIFPSNYSVVVSASDAAFHKKVTPRLLSGPDGGAAFFDGGDNMCIPRGARNASGAWEFVRFALDLPQQIDLPAGGYTPVRSDARTSEFAAKYPLATLPLERIQEGYAPTTLSYNLLYNQPDGPWLQMFRRAVFDGELEAAMKEAQQNFDRILRQGQA</sequence>
<evidence type="ECO:0000256" key="2">
    <source>
        <dbReference type="ARBA" id="ARBA00008520"/>
    </source>
</evidence>
<dbReference type="InterPro" id="IPR050490">
    <property type="entry name" value="Bact_solute-bd_prot1"/>
</dbReference>
<dbReference type="InterPro" id="IPR006311">
    <property type="entry name" value="TAT_signal"/>
</dbReference>
<evidence type="ECO:0000256" key="4">
    <source>
        <dbReference type="ARBA" id="ARBA00022729"/>
    </source>
</evidence>
<name>A0AAU7TMA2_9ACTN</name>
<dbReference type="Pfam" id="PF13416">
    <property type="entry name" value="SBP_bac_8"/>
    <property type="match status" value="1"/>
</dbReference>
<dbReference type="PROSITE" id="PS51318">
    <property type="entry name" value="TAT"/>
    <property type="match status" value="1"/>
</dbReference>
<keyword evidence="4" id="KW-0732">Signal</keyword>
<dbReference type="InterPro" id="IPR019546">
    <property type="entry name" value="TAT_signal_bac_arc"/>
</dbReference>
<dbReference type="Gene3D" id="3.40.190.10">
    <property type="entry name" value="Periplasmic binding protein-like II"/>
    <property type="match status" value="1"/>
</dbReference>
<dbReference type="PANTHER" id="PTHR43649">
    <property type="entry name" value="ARABINOSE-BINDING PROTEIN-RELATED"/>
    <property type="match status" value="1"/>
</dbReference>
<organism evidence="5">
    <name type="scientific">Kribbella sp. HUAS MG21</name>
    <dbReference type="NCBI Taxonomy" id="3160966"/>
    <lineage>
        <taxon>Bacteria</taxon>
        <taxon>Bacillati</taxon>
        <taxon>Actinomycetota</taxon>
        <taxon>Actinomycetes</taxon>
        <taxon>Propionibacteriales</taxon>
        <taxon>Kribbellaceae</taxon>
        <taxon>Kribbella</taxon>
    </lineage>
</organism>
<accession>A0AAU7TMA2</accession>
<evidence type="ECO:0000256" key="3">
    <source>
        <dbReference type="ARBA" id="ARBA00022448"/>
    </source>
</evidence>
<dbReference type="GO" id="GO:0030313">
    <property type="term" value="C:cell envelope"/>
    <property type="evidence" value="ECO:0007669"/>
    <property type="project" value="UniProtKB-SubCell"/>
</dbReference>